<dbReference type="AlphaFoldDB" id="A0A7R9ATD9"/>
<feature type="region of interest" description="Disordered" evidence="4">
    <location>
        <begin position="703"/>
        <end position="728"/>
    </location>
</feature>
<gene>
    <name evidence="6" type="ORF">TSIB3V08_LOCUS3820</name>
</gene>
<evidence type="ECO:0000313" key="6">
    <source>
        <dbReference type="EMBL" id="CAD7259616.1"/>
    </source>
</evidence>
<evidence type="ECO:0000259" key="5">
    <source>
        <dbReference type="PROSITE" id="PS50137"/>
    </source>
</evidence>
<dbReference type="PROSITE" id="PS50137">
    <property type="entry name" value="DS_RBD"/>
    <property type="match status" value="4"/>
</dbReference>
<dbReference type="GO" id="GO:0003725">
    <property type="term" value="F:double-stranded RNA binding"/>
    <property type="evidence" value="ECO:0007669"/>
    <property type="project" value="TreeGrafter"/>
</dbReference>
<dbReference type="FunFam" id="3.30.160.20:FF:000073">
    <property type="entry name" value="Double-stranded RNA-binding protein Staufen homolog"/>
    <property type="match status" value="1"/>
</dbReference>
<name>A0A7R9ATD9_TIMSH</name>
<dbReference type="GO" id="GO:0043025">
    <property type="term" value="C:neuronal cell body"/>
    <property type="evidence" value="ECO:0007669"/>
    <property type="project" value="TreeGrafter"/>
</dbReference>
<dbReference type="GO" id="GO:0010468">
    <property type="term" value="P:regulation of gene expression"/>
    <property type="evidence" value="ECO:0007669"/>
    <property type="project" value="UniProtKB-ARBA"/>
</dbReference>
<dbReference type="CDD" id="cd19860">
    <property type="entry name" value="DSRM_STAU_rpt4"/>
    <property type="match status" value="1"/>
</dbReference>
<dbReference type="SUPFAM" id="SSF54768">
    <property type="entry name" value="dsRNA-binding domain-like"/>
    <property type="match status" value="4"/>
</dbReference>
<feature type="region of interest" description="Disordered" evidence="4">
    <location>
        <begin position="873"/>
        <end position="892"/>
    </location>
</feature>
<evidence type="ECO:0000256" key="4">
    <source>
        <dbReference type="SAM" id="MobiDB-lite"/>
    </source>
</evidence>
<evidence type="ECO:0000256" key="2">
    <source>
        <dbReference type="ARBA" id="ARBA00022884"/>
    </source>
</evidence>
<dbReference type="Pfam" id="PF16482">
    <property type="entry name" value="Staufen_C"/>
    <property type="match status" value="1"/>
</dbReference>
<dbReference type="PANTHER" id="PTHR46054">
    <property type="entry name" value="MATERNAL EFFECT PROTEIN STAUFEN"/>
    <property type="match status" value="1"/>
</dbReference>
<keyword evidence="2 3" id="KW-0694">RNA-binding</keyword>
<feature type="domain" description="DRBM" evidence="5">
    <location>
        <begin position="337"/>
        <end position="410"/>
    </location>
</feature>
<dbReference type="PANTHER" id="PTHR46054:SF3">
    <property type="entry name" value="MATERNAL EFFECT PROTEIN STAUFEN"/>
    <property type="match status" value="1"/>
</dbReference>
<sequence length="892" mass="97629">MLHHQHSMSISTSQQRDTNRLPQVPVRNMPPTQPPQHIQSRLKPVVMLSPGMFYGWPRLIMGFITFIVCCPPTLSFSGFYGNGVSHENAELFFGPNGCIQGVLMTVQTTSDLPGTTPLTPQNTVTIASPVLGVLPEGESATIAGQHTLQPAPSSPTNVNNTTTSNISTNLANTKEKTPMCLVNELARFNKIQHQYRLTNEQGPAHKKRFTVTLKLGDEEYSAEGASIKKAQHSAANEALQHTQYKHPPPKTTRSVRLGKSNITPTVELNALAMKRGEPAVYTFIEPSHNGTTHNPYMSGPPPPPSSHNYNYRGIYNQVVPNYGMADRIVAAGTVLPNPAGNLLPGPSQGRNIEKRQKRRYHQYKAPPGAFHPPMFVVSLRVGAREFFGDGPTAQAARHDAASKALNNLKTLPLPEDVQHCELTMHDSDPNAELKSPISLIHEIALKRNLPVIFEVISEKGPPHMRTFITKCSVGDKVTTGEGNGKKVSKKRAAEKMLDELKKLPPTSPTNMAATVARLKRKANPGKKKTRNLIKVYQQEQKSEPEYGEDINPISRLIQIQQAKKEREPVYSLLEERGVPRRREFVMELANVLVVLSSTAEDGEIEVRISVSIGQTTCTGSGPNKKLAKRAAAEGLLEQLGYLRPTTQPVKPTIKAVVTDSLGQDLDKNRKFYIVVFIMASSRKRRMLTEKELNEIISNWESASDINDSDDGVSSSSYEREPEHEVDADNNMTQIQVTFLEDEKSQEIPPGGSSGRQLVPGLLLMADGVSNSYIPNTPSKAGVNLQTTATIAKELLKGGNSPTAEALAKSIHKNKNVITGNLSKSPQNSNQNSLVARPKDQLLYLAQLLNFNVQFSDFPKAALTALRALSEMGLDSVSPSGGGHKDPVNQVDG</sequence>
<dbReference type="InterPro" id="IPR032478">
    <property type="entry name" value="Staufen_C"/>
</dbReference>
<dbReference type="GO" id="GO:0007281">
    <property type="term" value="P:germ cell development"/>
    <property type="evidence" value="ECO:0007669"/>
    <property type="project" value="TreeGrafter"/>
</dbReference>
<dbReference type="GO" id="GO:0005886">
    <property type="term" value="C:plasma membrane"/>
    <property type="evidence" value="ECO:0007669"/>
    <property type="project" value="TreeGrafter"/>
</dbReference>
<dbReference type="GO" id="GO:0003729">
    <property type="term" value="F:mRNA binding"/>
    <property type="evidence" value="ECO:0007669"/>
    <property type="project" value="TreeGrafter"/>
</dbReference>
<evidence type="ECO:0000256" key="1">
    <source>
        <dbReference type="ARBA" id="ARBA00022737"/>
    </source>
</evidence>
<dbReference type="GO" id="GO:0098964">
    <property type="term" value="P:anterograde dendritic transport of messenger ribonucleoprotein complex"/>
    <property type="evidence" value="ECO:0007669"/>
    <property type="project" value="TreeGrafter"/>
</dbReference>
<dbReference type="GO" id="GO:0035418">
    <property type="term" value="P:protein localization to synapse"/>
    <property type="evidence" value="ECO:0007669"/>
    <property type="project" value="TreeGrafter"/>
</dbReference>
<feature type="compositionally biased region" description="Polar residues" evidence="4">
    <location>
        <begin position="703"/>
        <end position="716"/>
    </location>
</feature>
<dbReference type="InterPro" id="IPR014720">
    <property type="entry name" value="dsRBD_dom"/>
</dbReference>
<feature type="region of interest" description="Disordered" evidence="4">
    <location>
        <begin position="1"/>
        <end position="37"/>
    </location>
</feature>
<feature type="domain" description="DRBM" evidence="5">
    <location>
        <begin position="435"/>
        <end position="502"/>
    </location>
</feature>
<dbReference type="GO" id="GO:0008298">
    <property type="term" value="P:intracellular mRNA localization"/>
    <property type="evidence" value="ECO:0007669"/>
    <property type="project" value="TreeGrafter"/>
</dbReference>
<dbReference type="GO" id="GO:0010494">
    <property type="term" value="C:cytoplasmic stress granule"/>
    <property type="evidence" value="ECO:0007669"/>
    <property type="project" value="TreeGrafter"/>
</dbReference>
<feature type="domain" description="DRBM" evidence="5">
    <location>
        <begin position="177"/>
        <end position="244"/>
    </location>
</feature>
<dbReference type="CDD" id="cd19857">
    <property type="entry name" value="DSRM_STAU_rpt1"/>
    <property type="match status" value="1"/>
</dbReference>
<protein>
    <recommendedName>
        <fullName evidence="5">DRBM domain-containing protein</fullName>
    </recommendedName>
</protein>
<reference evidence="6" key="1">
    <citation type="submission" date="2020-11" db="EMBL/GenBank/DDBJ databases">
        <authorList>
            <person name="Tran Van P."/>
        </authorList>
    </citation>
    <scope>NUCLEOTIDE SEQUENCE</scope>
</reference>
<feature type="compositionally biased region" description="Polar residues" evidence="4">
    <location>
        <begin position="7"/>
        <end position="16"/>
    </location>
</feature>
<dbReference type="FunFam" id="3.30.160.20:FF:000007">
    <property type="entry name" value="Double-stranded RNA-binding protein Staufen homolog 1"/>
    <property type="match status" value="2"/>
</dbReference>
<accession>A0A7R9ATD9</accession>
<dbReference type="Pfam" id="PF00035">
    <property type="entry name" value="dsrm"/>
    <property type="match status" value="2"/>
</dbReference>
<dbReference type="Gene3D" id="3.30.160.20">
    <property type="match status" value="4"/>
</dbReference>
<feature type="domain" description="DRBM" evidence="5">
    <location>
        <begin position="551"/>
        <end position="641"/>
    </location>
</feature>
<dbReference type="GO" id="GO:0032839">
    <property type="term" value="C:dendrite cytoplasm"/>
    <property type="evidence" value="ECO:0007669"/>
    <property type="project" value="GOC"/>
</dbReference>
<keyword evidence="1" id="KW-0677">Repeat</keyword>
<organism evidence="6">
    <name type="scientific">Timema shepardi</name>
    <name type="common">Walking stick</name>
    <dbReference type="NCBI Taxonomy" id="629360"/>
    <lineage>
        <taxon>Eukaryota</taxon>
        <taxon>Metazoa</taxon>
        <taxon>Ecdysozoa</taxon>
        <taxon>Arthropoda</taxon>
        <taxon>Hexapoda</taxon>
        <taxon>Insecta</taxon>
        <taxon>Pterygota</taxon>
        <taxon>Neoptera</taxon>
        <taxon>Polyneoptera</taxon>
        <taxon>Phasmatodea</taxon>
        <taxon>Timematodea</taxon>
        <taxon>Timematoidea</taxon>
        <taxon>Timematidae</taxon>
        <taxon>Timema</taxon>
    </lineage>
</organism>
<evidence type="ECO:0000256" key="3">
    <source>
        <dbReference type="PROSITE-ProRule" id="PRU00266"/>
    </source>
</evidence>
<dbReference type="Gene3D" id="6.10.250.1360">
    <property type="match status" value="1"/>
</dbReference>
<dbReference type="EMBL" id="OC001309">
    <property type="protein sequence ID" value="CAD7259616.1"/>
    <property type="molecule type" value="Genomic_DNA"/>
</dbReference>
<feature type="compositionally biased region" description="Basic and acidic residues" evidence="4">
    <location>
        <begin position="717"/>
        <end position="726"/>
    </location>
</feature>
<proteinExistence type="predicted"/>
<dbReference type="CDD" id="cd19859">
    <property type="entry name" value="DSRM_STAU_rpt3"/>
    <property type="match status" value="1"/>
</dbReference>
<dbReference type="SMART" id="SM00358">
    <property type="entry name" value="DSRM"/>
    <property type="match status" value="4"/>
</dbReference>
<dbReference type="InterPro" id="IPR051740">
    <property type="entry name" value="DRBM-containing_protein"/>
</dbReference>